<evidence type="ECO:0000256" key="2">
    <source>
        <dbReference type="ARBA" id="ARBA00023015"/>
    </source>
</evidence>
<dbReference type="InterPro" id="IPR013249">
    <property type="entry name" value="RNA_pol_sigma70_r4_t2"/>
</dbReference>
<dbReference type="Gene3D" id="1.10.10.10">
    <property type="entry name" value="Winged helix-like DNA-binding domain superfamily/Winged helix DNA-binding domain"/>
    <property type="match status" value="1"/>
</dbReference>
<comment type="similarity">
    <text evidence="1">Belongs to the sigma-70 factor family. ECF subfamily.</text>
</comment>
<dbReference type="SUPFAM" id="SSF88659">
    <property type="entry name" value="Sigma3 and sigma4 domains of RNA polymerase sigma factors"/>
    <property type="match status" value="1"/>
</dbReference>
<comment type="caution">
    <text evidence="7">The sequence shown here is derived from an EMBL/GenBank/DDBJ whole genome shotgun (WGS) entry which is preliminary data.</text>
</comment>
<evidence type="ECO:0000313" key="7">
    <source>
        <dbReference type="EMBL" id="TQL97822.1"/>
    </source>
</evidence>
<name>A0A543CL53_9ACTN</name>
<feature type="compositionally biased region" description="Low complexity" evidence="5">
    <location>
        <begin position="142"/>
        <end position="161"/>
    </location>
</feature>
<evidence type="ECO:0000256" key="3">
    <source>
        <dbReference type="ARBA" id="ARBA00023082"/>
    </source>
</evidence>
<feature type="region of interest" description="Disordered" evidence="5">
    <location>
        <begin position="1"/>
        <end position="83"/>
    </location>
</feature>
<feature type="compositionally biased region" description="Low complexity" evidence="5">
    <location>
        <begin position="46"/>
        <end position="73"/>
    </location>
</feature>
<evidence type="ECO:0000313" key="8">
    <source>
        <dbReference type="Proteomes" id="UP000316096"/>
    </source>
</evidence>
<keyword evidence="3" id="KW-0731">Sigma factor</keyword>
<proteinExistence type="inferred from homology"/>
<dbReference type="InterPro" id="IPR036388">
    <property type="entry name" value="WH-like_DNA-bd_sf"/>
</dbReference>
<gene>
    <name evidence="7" type="ORF">FB559_3428</name>
</gene>
<dbReference type="Proteomes" id="UP000316096">
    <property type="component" value="Unassembled WGS sequence"/>
</dbReference>
<dbReference type="CDD" id="cd06171">
    <property type="entry name" value="Sigma70_r4"/>
    <property type="match status" value="1"/>
</dbReference>
<dbReference type="EMBL" id="VFOZ01000001">
    <property type="protein sequence ID" value="TQL97822.1"/>
    <property type="molecule type" value="Genomic_DNA"/>
</dbReference>
<protein>
    <submittedName>
        <fullName evidence="7">Sigma-70-like protein</fullName>
    </submittedName>
</protein>
<evidence type="ECO:0000259" key="6">
    <source>
        <dbReference type="Pfam" id="PF08281"/>
    </source>
</evidence>
<dbReference type="AlphaFoldDB" id="A0A543CL53"/>
<dbReference type="GO" id="GO:0016987">
    <property type="term" value="F:sigma factor activity"/>
    <property type="evidence" value="ECO:0007669"/>
    <property type="project" value="UniProtKB-KW"/>
</dbReference>
<accession>A0A543CL53</accession>
<feature type="compositionally biased region" description="Basic and acidic residues" evidence="5">
    <location>
        <begin position="1"/>
        <end position="30"/>
    </location>
</feature>
<evidence type="ECO:0000256" key="1">
    <source>
        <dbReference type="ARBA" id="ARBA00010641"/>
    </source>
</evidence>
<reference evidence="7 8" key="1">
    <citation type="submission" date="2019-06" db="EMBL/GenBank/DDBJ databases">
        <title>Sequencing the genomes of 1000 actinobacteria strains.</title>
        <authorList>
            <person name="Klenk H.-P."/>
        </authorList>
    </citation>
    <scope>NUCLEOTIDE SEQUENCE [LARGE SCALE GENOMIC DNA]</scope>
    <source>
        <strain evidence="7 8">DSM 102200</strain>
    </source>
</reference>
<dbReference type="GO" id="GO:0006352">
    <property type="term" value="P:DNA-templated transcription initiation"/>
    <property type="evidence" value="ECO:0007669"/>
    <property type="project" value="InterPro"/>
</dbReference>
<dbReference type="GO" id="GO:0003677">
    <property type="term" value="F:DNA binding"/>
    <property type="evidence" value="ECO:0007669"/>
    <property type="project" value="InterPro"/>
</dbReference>
<dbReference type="Pfam" id="PF08281">
    <property type="entry name" value="Sigma70_r4_2"/>
    <property type="match status" value="1"/>
</dbReference>
<feature type="domain" description="RNA polymerase sigma factor 70 region 4 type 2" evidence="6">
    <location>
        <begin position="92"/>
        <end position="121"/>
    </location>
</feature>
<feature type="region of interest" description="Disordered" evidence="5">
    <location>
        <begin position="115"/>
        <end position="177"/>
    </location>
</feature>
<sequence>MSAHRSPEGDPWRSAADEGQDRYDARDERGTTGARRRAGTVHSPVSGSRRSPTATRTASSTGWPPRASSRGRPGPSPRCRRATATSCCSNALCDLSHQEIAQALDIPYGTVGSRLSRARVKVRSVRRHSARSRGRPHRRLARPGNGDPRAGPAPDGPAGTAHRGRAGDNELLLDPSTYTPLGTQVVLVKGNGGKSAPPPPGVPPIPSAITHSEIYVAMGWTNTAYGG</sequence>
<organism evidence="7 8">
    <name type="scientific">Actinoallomurus bryophytorum</name>
    <dbReference type="NCBI Taxonomy" id="1490222"/>
    <lineage>
        <taxon>Bacteria</taxon>
        <taxon>Bacillati</taxon>
        <taxon>Actinomycetota</taxon>
        <taxon>Actinomycetes</taxon>
        <taxon>Streptosporangiales</taxon>
        <taxon>Thermomonosporaceae</taxon>
        <taxon>Actinoallomurus</taxon>
    </lineage>
</organism>
<evidence type="ECO:0000256" key="5">
    <source>
        <dbReference type="SAM" id="MobiDB-lite"/>
    </source>
</evidence>
<evidence type="ECO:0000256" key="4">
    <source>
        <dbReference type="ARBA" id="ARBA00023163"/>
    </source>
</evidence>
<keyword evidence="4" id="KW-0804">Transcription</keyword>
<keyword evidence="2" id="KW-0805">Transcription regulation</keyword>
<dbReference type="InterPro" id="IPR013324">
    <property type="entry name" value="RNA_pol_sigma_r3/r4-like"/>
</dbReference>
<keyword evidence="8" id="KW-1185">Reference proteome</keyword>
<feature type="compositionally biased region" description="Basic residues" evidence="5">
    <location>
        <begin position="116"/>
        <end position="141"/>
    </location>
</feature>